<evidence type="ECO:0000313" key="2">
    <source>
        <dbReference type="EMBL" id="CAG8385341.1"/>
    </source>
</evidence>
<comment type="caution">
    <text evidence="2">The sequence shown here is derived from an EMBL/GenBank/DDBJ whole genome shotgun (WGS) entry which is preliminary data.</text>
</comment>
<reference evidence="2" key="1">
    <citation type="submission" date="2021-07" db="EMBL/GenBank/DDBJ databases">
        <authorList>
            <person name="Branca A.L. A."/>
        </authorList>
    </citation>
    <scope>NUCLEOTIDE SEQUENCE</scope>
</reference>
<sequence length="298" mass="33911">MGGQRKRKAYQQKAWDSSRTEVTPTSGSGLSPSEIAAMSLEDPYRADLAQLGVQYRQRGAELQAWIADPTSPGCNVELKIQSWETLLGDDIRRWDRNTTLTTNLELIDGQMPIQRGWVSPPLEVGNVHKIGLSHNNVYRQILWQPMGTGPHGVQVMNIWRQDTGLGAIFARDILRQHGAHWGEVCQAQYTIDNPIETLKYVFVINCVNDQTWPYVMDLYYRKKLSYDDPLLPAVIWQWDSPEYQEILGTTIGRGVARLVLGSFPRGTRRIDRIQTWVHNGQLQLRFDIVEVNPTGEAV</sequence>
<dbReference type="EMBL" id="CAJVPG010000266">
    <property type="protein sequence ID" value="CAG8385341.1"/>
    <property type="molecule type" value="Genomic_DNA"/>
</dbReference>
<feature type="compositionally biased region" description="Polar residues" evidence="1">
    <location>
        <begin position="14"/>
        <end position="31"/>
    </location>
</feature>
<proteinExistence type="predicted"/>
<feature type="compositionally biased region" description="Basic residues" evidence="1">
    <location>
        <begin position="1"/>
        <end position="10"/>
    </location>
</feature>
<evidence type="ECO:0000313" key="3">
    <source>
        <dbReference type="Proteomes" id="UP001152649"/>
    </source>
</evidence>
<gene>
    <name evidence="2" type="ORF">PSALAMII_LOCUS6157</name>
</gene>
<dbReference type="Proteomes" id="UP001152649">
    <property type="component" value="Unassembled WGS sequence"/>
</dbReference>
<accession>A0A9W4JDA4</accession>
<name>A0A9W4JDA4_9EURO</name>
<feature type="region of interest" description="Disordered" evidence="1">
    <location>
        <begin position="1"/>
        <end position="32"/>
    </location>
</feature>
<keyword evidence="3" id="KW-1185">Reference proteome</keyword>
<dbReference type="AlphaFoldDB" id="A0A9W4JDA4"/>
<evidence type="ECO:0000256" key="1">
    <source>
        <dbReference type="SAM" id="MobiDB-lite"/>
    </source>
</evidence>
<protein>
    <submittedName>
        <fullName evidence="2">Uncharacterized protein</fullName>
    </submittedName>
</protein>
<organism evidence="2 3">
    <name type="scientific">Penicillium salamii</name>
    <dbReference type="NCBI Taxonomy" id="1612424"/>
    <lineage>
        <taxon>Eukaryota</taxon>
        <taxon>Fungi</taxon>
        <taxon>Dikarya</taxon>
        <taxon>Ascomycota</taxon>
        <taxon>Pezizomycotina</taxon>
        <taxon>Eurotiomycetes</taxon>
        <taxon>Eurotiomycetidae</taxon>
        <taxon>Eurotiales</taxon>
        <taxon>Aspergillaceae</taxon>
        <taxon>Penicillium</taxon>
    </lineage>
</organism>
<dbReference type="OrthoDB" id="3509362at2759"/>